<comment type="caution">
    <text evidence="1">The sequence shown here is derived from an EMBL/GenBank/DDBJ whole genome shotgun (WGS) entry which is preliminary data.</text>
</comment>
<name>A0ACB8BB70_9AGAM</name>
<dbReference type="Proteomes" id="UP000790709">
    <property type="component" value="Unassembled WGS sequence"/>
</dbReference>
<accession>A0ACB8BB70</accession>
<evidence type="ECO:0000313" key="1">
    <source>
        <dbReference type="EMBL" id="KAH7922719.1"/>
    </source>
</evidence>
<gene>
    <name evidence="1" type="ORF">BV22DRAFT_1048705</name>
</gene>
<evidence type="ECO:0000313" key="2">
    <source>
        <dbReference type="Proteomes" id="UP000790709"/>
    </source>
</evidence>
<proteinExistence type="predicted"/>
<protein>
    <submittedName>
        <fullName evidence="1">Uncharacterized protein</fullName>
    </submittedName>
</protein>
<organism evidence="1 2">
    <name type="scientific">Leucogyrophana mollusca</name>
    <dbReference type="NCBI Taxonomy" id="85980"/>
    <lineage>
        <taxon>Eukaryota</taxon>
        <taxon>Fungi</taxon>
        <taxon>Dikarya</taxon>
        <taxon>Basidiomycota</taxon>
        <taxon>Agaricomycotina</taxon>
        <taxon>Agaricomycetes</taxon>
        <taxon>Agaricomycetidae</taxon>
        <taxon>Boletales</taxon>
        <taxon>Boletales incertae sedis</taxon>
        <taxon>Leucogyrophana</taxon>
    </lineage>
</organism>
<dbReference type="EMBL" id="MU266475">
    <property type="protein sequence ID" value="KAH7922719.1"/>
    <property type="molecule type" value="Genomic_DNA"/>
</dbReference>
<keyword evidence="2" id="KW-1185">Reference proteome</keyword>
<sequence length="164" mass="19203">MLWRHAPKTDDDKAWKGPMNGKTTWDANSLGNHKSLIVTLRRGLWRKPKGRYMEYNISTHERRTQFGTELWQVTFYEERSLIRRWLPDCKWMPVRRPIRLLDASAIHSLKDKLIFASQGANLLESDDEWGLQMHGADEILRYAEVEMDDGRVNGGPLLRTLTPK</sequence>
<reference evidence="1" key="1">
    <citation type="journal article" date="2021" name="New Phytol.">
        <title>Evolutionary innovations through gain and loss of genes in the ectomycorrhizal Boletales.</title>
        <authorList>
            <person name="Wu G."/>
            <person name="Miyauchi S."/>
            <person name="Morin E."/>
            <person name="Kuo A."/>
            <person name="Drula E."/>
            <person name="Varga T."/>
            <person name="Kohler A."/>
            <person name="Feng B."/>
            <person name="Cao Y."/>
            <person name="Lipzen A."/>
            <person name="Daum C."/>
            <person name="Hundley H."/>
            <person name="Pangilinan J."/>
            <person name="Johnson J."/>
            <person name="Barry K."/>
            <person name="LaButti K."/>
            <person name="Ng V."/>
            <person name="Ahrendt S."/>
            <person name="Min B."/>
            <person name="Choi I.G."/>
            <person name="Park H."/>
            <person name="Plett J.M."/>
            <person name="Magnuson J."/>
            <person name="Spatafora J.W."/>
            <person name="Nagy L.G."/>
            <person name="Henrissat B."/>
            <person name="Grigoriev I.V."/>
            <person name="Yang Z.L."/>
            <person name="Xu J."/>
            <person name="Martin F.M."/>
        </authorList>
    </citation>
    <scope>NUCLEOTIDE SEQUENCE</scope>
    <source>
        <strain evidence="1">KUC20120723A-06</strain>
    </source>
</reference>